<evidence type="ECO:0000256" key="1">
    <source>
        <dbReference type="SAM" id="MobiDB-lite"/>
    </source>
</evidence>
<protein>
    <submittedName>
        <fullName evidence="2">Uncharacterized protein</fullName>
    </submittedName>
</protein>
<gene>
    <name evidence="2" type="ORF">SAMN04487895_12530</name>
</gene>
<reference evidence="2 3" key="1">
    <citation type="submission" date="2016-10" db="EMBL/GenBank/DDBJ databases">
        <authorList>
            <person name="de Groot N.N."/>
        </authorList>
    </citation>
    <scope>NUCLEOTIDE SEQUENCE [LARGE SCALE GENOMIC DNA]</scope>
    <source>
        <strain evidence="2 3">CGMCC 1.10238</strain>
    </source>
</reference>
<accession>A0A1H8VKQ7</accession>
<organism evidence="2 3">
    <name type="scientific">Paenibacillus sophorae</name>
    <dbReference type="NCBI Taxonomy" id="1333845"/>
    <lineage>
        <taxon>Bacteria</taxon>
        <taxon>Bacillati</taxon>
        <taxon>Bacillota</taxon>
        <taxon>Bacilli</taxon>
        <taxon>Bacillales</taxon>
        <taxon>Paenibacillaceae</taxon>
        <taxon>Paenibacillus</taxon>
    </lineage>
</organism>
<feature type="region of interest" description="Disordered" evidence="1">
    <location>
        <begin position="39"/>
        <end position="60"/>
    </location>
</feature>
<evidence type="ECO:0000313" key="3">
    <source>
        <dbReference type="Proteomes" id="UP000198809"/>
    </source>
</evidence>
<name>A0A1H8VKQ7_9BACL</name>
<dbReference type="Proteomes" id="UP000198809">
    <property type="component" value="Unassembled WGS sequence"/>
</dbReference>
<proteinExistence type="predicted"/>
<sequence length="186" mass="20810">MRLNDISTRVVPRRHSLSSLDETAGFFCLQERQYNALNGSSRRKDGTAESCGLVRRSGHPPLNLARERKRRKTAACSRAEFGTGERPIRYIQAARQAAGYAAYGSSPLPDIPCRAPPEMERASGKMSWTLPREMKISARARQEEWYRGGETRRLFEGDGGFLHSPIDEDNTLNFKSGGIYNDSAAE</sequence>
<dbReference type="EMBL" id="FODH01000025">
    <property type="protein sequence ID" value="SEP15959.1"/>
    <property type="molecule type" value="Genomic_DNA"/>
</dbReference>
<dbReference type="AlphaFoldDB" id="A0A1H8VKQ7"/>
<dbReference type="STRING" id="1333845.SAMN04487895_12530"/>
<evidence type="ECO:0000313" key="2">
    <source>
        <dbReference type="EMBL" id="SEP15959.1"/>
    </source>
</evidence>